<dbReference type="Gene3D" id="3.40.630.30">
    <property type="match status" value="1"/>
</dbReference>
<protein>
    <recommendedName>
        <fullName evidence="3">histone acetyltransferase</fullName>
        <ecNumber evidence="3">2.3.1.48</ecNumber>
    </recommendedName>
</protein>
<keyword evidence="5" id="KW-0805">Transcription regulation</keyword>
<dbReference type="PANTHER" id="PTHR45750:SF3">
    <property type="entry name" value="HISTONE ACETYLTRANSFERASE"/>
    <property type="match status" value="1"/>
</dbReference>
<evidence type="ECO:0000313" key="15">
    <source>
        <dbReference type="EMBL" id="KAJ2787966.1"/>
    </source>
</evidence>
<dbReference type="Pfam" id="PF00439">
    <property type="entry name" value="Bromodomain"/>
    <property type="match status" value="1"/>
</dbReference>
<dbReference type="GO" id="GO:0000123">
    <property type="term" value="C:histone acetyltransferase complex"/>
    <property type="evidence" value="ECO:0007669"/>
    <property type="project" value="TreeGrafter"/>
</dbReference>
<name>A0A9W8LPZ3_9FUNG</name>
<dbReference type="EC" id="2.3.1.48" evidence="3"/>
<dbReference type="Pfam" id="PF00583">
    <property type="entry name" value="Acetyltransf_1"/>
    <property type="match status" value="1"/>
</dbReference>
<dbReference type="FunFam" id="3.40.630.30:FF:000004">
    <property type="entry name" value="Histone acetyltransferase KAT2A"/>
    <property type="match status" value="1"/>
</dbReference>
<dbReference type="OrthoDB" id="1937912at2759"/>
<dbReference type="SUPFAM" id="SSF55729">
    <property type="entry name" value="Acyl-CoA N-acyltransferases (Nat)"/>
    <property type="match status" value="1"/>
</dbReference>
<dbReference type="InterPro" id="IPR000182">
    <property type="entry name" value="GNAT_dom"/>
</dbReference>
<accession>A0A9W8LPZ3</accession>
<organism evidence="15 16">
    <name type="scientific">Coemansia interrupta</name>
    <dbReference type="NCBI Taxonomy" id="1126814"/>
    <lineage>
        <taxon>Eukaryota</taxon>
        <taxon>Fungi</taxon>
        <taxon>Fungi incertae sedis</taxon>
        <taxon>Zoopagomycota</taxon>
        <taxon>Kickxellomycotina</taxon>
        <taxon>Kickxellomycetes</taxon>
        <taxon>Kickxellales</taxon>
        <taxon>Kickxellaceae</taxon>
        <taxon>Coemansia</taxon>
    </lineage>
</organism>
<evidence type="ECO:0000259" key="13">
    <source>
        <dbReference type="PROSITE" id="PS50014"/>
    </source>
</evidence>
<proteinExistence type="inferred from homology"/>
<dbReference type="PROSITE" id="PS51186">
    <property type="entry name" value="GNAT"/>
    <property type="match status" value="1"/>
</dbReference>
<evidence type="ECO:0000256" key="10">
    <source>
        <dbReference type="ARBA" id="ARBA00023315"/>
    </source>
</evidence>
<keyword evidence="10 15" id="KW-0012">Acyltransferase</keyword>
<dbReference type="InterPro" id="IPR036427">
    <property type="entry name" value="Bromodomain-like_sf"/>
</dbReference>
<dbReference type="InterPro" id="IPR001487">
    <property type="entry name" value="Bromodomain"/>
</dbReference>
<keyword evidence="8" id="KW-0804">Transcription</keyword>
<gene>
    <name evidence="15" type="primary">GCN5</name>
    <name evidence="15" type="ORF">GGI15_000305</name>
</gene>
<dbReference type="Proteomes" id="UP001140172">
    <property type="component" value="Unassembled WGS sequence"/>
</dbReference>
<comment type="subcellular location">
    <subcellularLocation>
        <location evidence="1">Nucleus</location>
    </subcellularLocation>
</comment>
<dbReference type="AlphaFoldDB" id="A0A9W8LPZ3"/>
<dbReference type="SMART" id="SM00297">
    <property type="entry name" value="BROMO"/>
    <property type="match status" value="1"/>
</dbReference>
<dbReference type="InterPro" id="IPR016181">
    <property type="entry name" value="Acyl_CoA_acyltransferase"/>
</dbReference>
<dbReference type="InterPro" id="IPR037800">
    <property type="entry name" value="GCN5"/>
</dbReference>
<evidence type="ECO:0000256" key="7">
    <source>
        <dbReference type="ARBA" id="ARBA00023159"/>
    </source>
</evidence>
<evidence type="ECO:0000259" key="14">
    <source>
        <dbReference type="PROSITE" id="PS51186"/>
    </source>
</evidence>
<keyword evidence="9" id="KW-0539">Nucleus</keyword>
<feature type="region of interest" description="Disordered" evidence="12">
    <location>
        <begin position="1"/>
        <end position="85"/>
    </location>
</feature>
<evidence type="ECO:0000313" key="16">
    <source>
        <dbReference type="Proteomes" id="UP001140172"/>
    </source>
</evidence>
<dbReference type="PANTHER" id="PTHR45750">
    <property type="entry name" value="GH11602P"/>
    <property type="match status" value="1"/>
</dbReference>
<dbReference type="GO" id="GO:0005634">
    <property type="term" value="C:nucleus"/>
    <property type="evidence" value="ECO:0007669"/>
    <property type="project" value="UniProtKB-SubCell"/>
</dbReference>
<evidence type="ECO:0000256" key="2">
    <source>
        <dbReference type="ARBA" id="ARBA00008607"/>
    </source>
</evidence>
<comment type="similarity">
    <text evidence="2">Belongs to the acetyltransferase family. GCN5 subfamily.</text>
</comment>
<evidence type="ECO:0000256" key="6">
    <source>
        <dbReference type="ARBA" id="ARBA00023117"/>
    </source>
</evidence>
<feature type="compositionally biased region" description="Basic and acidic residues" evidence="12">
    <location>
        <begin position="1"/>
        <end position="19"/>
    </location>
</feature>
<evidence type="ECO:0000256" key="5">
    <source>
        <dbReference type="ARBA" id="ARBA00023015"/>
    </source>
</evidence>
<dbReference type="PROSITE" id="PS50014">
    <property type="entry name" value="BROMODOMAIN_2"/>
    <property type="match status" value="1"/>
</dbReference>
<evidence type="ECO:0000256" key="11">
    <source>
        <dbReference type="PROSITE-ProRule" id="PRU00035"/>
    </source>
</evidence>
<dbReference type="Gene3D" id="1.20.920.10">
    <property type="entry name" value="Bromodomain-like"/>
    <property type="match status" value="1"/>
</dbReference>
<dbReference type="GO" id="GO:0045944">
    <property type="term" value="P:positive regulation of transcription by RNA polymerase II"/>
    <property type="evidence" value="ECO:0007669"/>
    <property type="project" value="TreeGrafter"/>
</dbReference>
<dbReference type="CDD" id="cd04301">
    <property type="entry name" value="NAT_SF"/>
    <property type="match status" value="1"/>
</dbReference>
<evidence type="ECO:0000256" key="12">
    <source>
        <dbReference type="SAM" id="MobiDB-lite"/>
    </source>
</evidence>
<keyword evidence="16" id="KW-1185">Reference proteome</keyword>
<keyword evidence="6 11" id="KW-0103">Bromodomain</keyword>
<evidence type="ECO:0000256" key="3">
    <source>
        <dbReference type="ARBA" id="ARBA00013184"/>
    </source>
</evidence>
<dbReference type="EMBL" id="JANBUM010000007">
    <property type="protein sequence ID" value="KAJ2787966.1"/>
    <property type="molecule type" value="Genomic_DNA"/>
</dbReference>
<feature type="domain" description="Bromo" evidence="13">
    <location>
        <begin position="306"/>
        <end position="348"/>
    </location>
</feature>
<evidence type="ECO:0000256" key="1">
    <source>
        <dbReference type="ARBA" id="ARBA00004123"/>
    </source>
</evidence>
<evidence type="ECO:0000256" key="4">
    <source>
        <dbReference type="ARBA" id="ARBA00022679"/>
    </source>
</evidence>
<comment type="caution">
    <text evidence="15">The sequence shown here is derived from an EMBL/GenBank/DDBJ whole genome shotgun (WGS) entry which is preliminary data.</text>
</comment>
<keyword evidence="7" id="KW-0010">Activator</keyword>
<feature type="domain" description="N-acetyltransferase" evidence="14">
    <location>
        <begin position="102"/>
        <end position="250"/>
    </location>
</feature>
<dbReference type="SUPFAM" id="SSF47370">
    <property type="entry name" value="Bromodomain"/>
    <property type="match status" value="1"/>
</dbReference>
<evidence type="ECO:0000256" key="9">
    <source>
        <dbReference type="ARBA" id="ARBA00023242"/>
    </source>
</evidence>
<sequence>MSSYGEKYESRQNATRDSELTNGKGSNRDRSTSSDTSSSHQTGGRKRQQGAIDNIDADIDVDDGEIKNEENEEGEEQPNKSEEKTAAMEHQLGLIRFDVVYNDSSDESMRRLTELKNIFQKQLPKMPKEYIARLVYDRNHSSLAIVKANGHVVGGITFRLFEHREFAEIVFCAVSSSEQVKGYGSYLMNHLKDYITANTMARHFLTYADNYAIGYFQKQGFTKEITLDKRLWMGYIKDYEGGTLMQCSMVPKVEYQKVKEILNKQREAIIEKIRAKTRSQIVYPGLTCFKENPELKEIDPFSIPGIYLMTLEANVDENKYPTLESFVEDTRKIFVNCKNYNGEGTRYWRCAVSLEKFFDDKIKEWKARSSK</sequence>
<keyword evidence="4 15" id="KW-0808">Transferase</keyword>
<reference evidence="15" key="1">
    <citation type="submission" date="2022-07" db="EMBL/GenBank/DDBJ databases">
        <title>Phylogenomic reconstructions and comparative analyses of Kickxellomycotina fungi.</title>
        <authorList>
            <person name="Reynolds N.K."/>
            <person name="Stajich J.E."/>
            <person name="Barry K."/>
            <person name="Grigoriev I.V."/>
            <person name="Crous P."/>
            <person name="Smith M.E."/>
        </authorList>
    </citation>
    <scope>NUCLEOTIDE SEQUENCE</scope>
    <source>
        <strain evidence="15">BCRC 34489</strain>
    </source>
</reference>
<dbReference type="GO" id="GO:0010484">
    <property type="term" value="F:histone H3 acetyltransferase activity"/>
    <property type="evidence" value="ECO:0007669"/>
    <property type="project" value="TreeGrafter"/>
</dbReference>
<evidence type="ECO:0000256" key="8">
    <source>
        <dbReference type="ARBA" id="ARBA00023163"/>
    </source>
</evidence>